<organism evidence="7 8">
    <name type="scientific">Paractinoplanes rishiriensis</name>
    <dbReference type="NCBI Taxonomy" id="1050105"/>
    <lineage>
        <taxon>Bacteria</taxon>
        <taxon>Bacillati</taxon>
        <taxon>Actinomycetota</taxon>
        <taxon>Actinomycetes</taxon>
        <taxon>Micromonosporales</taxon>
        <taxon>Micromonosporaceae</taxon>
        <taxon>Paractinoplanes</taxon>
    </lineage>
</organism>
<proteinExistence type="inferred from homology"/>
<keyword evidence="4" id="KW-0418">Kinase</keyword>
<name>A0A919JXI2_9ACTN</name>
<dbReference type="PANTHER" id="PTHR43085">
    <property type="entry name" value="HEXOKINASE FAMILY MEMBER"/>
    <property type="match status" value="1"/>
</dbReference>
<dbReference type="GO" id="GO:0016301">
    <property type="term" value="F:kinase activity"/>
    <property type="evidence" value="ECO:0007669"/>
    <property type="project" value="UniProtKB-KW"/>
</dbReference>
<evidence type="ECO:0000256" key="2">
    <source>
        <dbReference type="ARBA" id="ARBA00022679"/>
    </source>
</evidence>
<dbReference type="InterPro" id="IPR029056">
    <property type="entry name" value="Ribokinase-like"/>
</dbReference>
<keyword evidence="2" id="KW-0808">Transferase</keyword>
<dbReference type="EMBL" id="BOMV01000054">
    <property type="protein sequence ID" value="GIE97051.1"/>
    <property type="molecule type" value="Genomic_DNA"/>
</dbReference>
<dbReference type="AlphaFoldDB" id="A0A919JXI2"/>
<dbReference type="PANTHER" id="PTHR43085:SF1">
    <property type="entry name" value="PSEUDOURIDINE KINASE-RELATED"/>
    <property type="match status" value="1"/>
</dbReference>
<dbReference type="CDD" id="cd01167">
    <property type="entry name" value="bac_FRK"/>
    <property type="match status" value="1"/>
</dbReference>
<dbReference type="InterPro" id="IPR050306">
    <property type="entry name" value="PfkB_Carbo_kinase"/>
</dbReference>
<comment type="caution">
    <text evidence="7">The sequence shown here is derived from an EMBL/GenBank/DDBJ whole genome shotgun (WGS) entry which is preliminary data.</text>
</comment>
<evidence type="ECO:0000256" key="4">
    <source>
        <dbReference type="ARBA" id="ARBA00022777"/>
    </source>
</evidence>
<evidence type="ECO:0000259" key="6">
    <source>
        <dbReference type="Pfam" id="PF00294"/>
    </source>
</evidence>
<evidence type="ECO:0000256" key="5">
    <source>
        <dbReference type="ARBA" id="ARBA00022840"/>
    </source>
</evidence>
<dbReference type="RefSeq" id="WP_203783569.1">
    <property type="nucleotide sequence ID" value="NZ_BOMV01000054.1"/>
</dbReference>
<comment type="similarity">
    <text evidence="1">Belongs to the carbohydrate kinase PfkB family.</text>
</comment>
<keyword evidence="5" id="KW-0067">ATP-binding</keyword>
<evidence type="ECO:0000256" key="3">
    <source>
        <dbReference type="ARBA" id="ARBA00022741"/>
    </source>
</evidence>
<dbReference type="InterPro" id="IPR011611">
    <property type="entry name" value="PfkB_dom"/>
</dbReference>
<dbReference type="Pfam" id="PF00294">
    <property type="entry name" value="PfkB"/>
    <property type="match status" value="1"/>
</dbReference>
<protein>
    <submittedName>
        <fullName evidence="7">Fructokinase</fullName>
    </submittedName>
</protein>
<evidence type="ECO:0000313" key="7">
    <source>
        <dbReference type="EMBL" id="GIE97051.1"/>
    </source>
</evidence>
<dbReference type="GO" id="GO:0005524">
    <property type="term" value="F:ATP binding"/>
    <property type="evidence" value="ECO:0007669"/>
    <property type="project" value="UniProtKB-KW"/>
</dbReference>
<sequence length="312" mass="32202">MGYAVVLGEALVDLLEADLGGELIYRQAIGGGPLNVAVGATRLGGEVQYVGSLSDDVLGDRLAAFLRKAGVGIRGATRVPVPTTLAVTTFEGAEPTFTFYGEPPSYALLESDDLDDRMVGDASVLYAGSISLLREPFRSAARKAWRVRGPIRVFDPNVRPTLLPDGGSVTALRDLVEEFFATADLVKLSSADAAVLYGGADPDQAADQIRGLGARAVVVTCGALGAYVSAADGGSMLPAPSVAAVDATGAGDSVMAALIRRLLADGFPADLAGWHRNVRFALAVAGLVCERPGGATAMPTNDELTARWGALL</sequence>
<dbReference type="Gene3D" id="3.40.1190.20">
    <property type="match status" value="1"/>
</dbReference>
<reference evidence="7" key="1">
    <citation type="submission" date="2021-01" db="EMBL/GenBank/DDBJ databases">
        <title>Whole genome shotgun sequence of Actinoplanes rishiriensis NBRC 108556.</title>
        <authorList>
            <person name="Komaki H."/>
            <person name="Tamura T."/>
        </authorList>
    </citation>
    <scope>NUCLEOTIDE SEQUENCE</scope>
    <source>
        <strain evidence="7">NBRC 108556</strain>
    </source>
</reference>
<keyword evidence="8" id="KW-1185">Reference proteome</keyword>
<accession>A0A919JXI2</accession>
<evidence type="ECO:0000313" key="8">
    <source>
        <dbReference type="Proteomes" id="UP000636960"/>
    </source>
</evidence>
<evidence type="ECO:0000256" key="1">
    <source>
        <dbReference type="ARBA" id="ARBA00010688"/>
    </source>
</evidence>
<gene>
    <name evidence="7" type="ORF">Ari01nite_45160</name>
</gene>
<dbReference type="SUPFAM" id="SSF53613">
    <property type="entry name" value="Ribokinase-like"/>
    <property type="match status" value="1"/>
</dbReference>
<keyword evidence="3" id="KW-0547">Nucleotide-binding</keyword>
<feature type="domain" description="Carbohydrate kinase PfkB" evidence="6">
    <location>
        <begin position="3"/>
        <end position="300"/>
    </location>
</feature>
<dbReference type="Proteomes" id="UP000636960">
    <property type="component" value="Unassembled WGS sequence"/>
</dbReference>